<keyword evidence="2" id="KW-0812">Transmembrane</keyword>
<evidence type="ECO:0000256" key="1">
    <source>
        <dbReference type="SAM" id="MobiDB-lite"/>
    </source>
</evidence>
<name>A0A0B2UKJ1_9MICR</name>
<keyword evidence="2" id="KW-0472">Membrane</keyword>
<dbReference type="GeneID" id="26261495"/>
<dbReference type="Proteomes" id="UP000031056">
    <property type="component" value="Unassembled WGS sequence"/>
</dbReference>
<feature type="transmembrane region" description="Helical" evidence="2">
    <location>
        <begin position="116"/>
        <end position="138"/>
    </location>
</feature>
<feature type="compositionally biased region" description="Basic residues" evidence="1">
    <location>
        <begin position="217"/>
        <end position="233"/>
    </location>
</feature>
<evidence type="ECO:0000313" key="3">
    <source>
        <dbReference type="EMBL" id="KHN69863.1"/>
    </source>
</evidence>
<accession>A0A0B2UKJ1</accession>
<proteinExistence type="predicted"/>
<gene>
    <name evidence="3" type="ORF">M896_040560</name>
</gene>
<comment type="caution">
    <text evidence="3">The sequence shown here is derived from an EMBL/GenBank/DDBJ whole genome shotgun (WGS) entry which is preliminary data.</text>
</comment>
<feature type="region of interest" description="Disordered" evidence="1">
    <location>
        <begin position="201"/>
        <end position="233"/>
    </location>
</feature>
<feature type="compositionally biased region" description="Low complexity" evidence="1">
    <location>
        <begin position="201"/>
        <end position="211"/>
    </location>
</feature>
<dbReference type="VEuPathDB" id="MicrosporidiaDB:M896_040560"/>
<dbReference type="InParanoid" id="A0A0B2UKJ1"/>
<dbReference type="HOGENOM" id="CLU_1199812_0_0_1"/>
<dbReference type="RefSeq" id="XP_014563905.1">
    <property type="nucleotide sequence ID" value="XM_014708419.1"/>
</dbReference>
<protein>
    <submittedName>
        <fullName evidence="3">Uncharacterized protein</fullName>
    </submittedName>
</protein>
<evidence type="ECO:0000256" key="2">
    <source>
        <dbReference type="SAM" id="Phobius"/>
    </source>
</evidence>
<keyword evidence="4" id="KW-1185">Reference proteome</keyword>
<dbReference type="OrthoDB" id="2190869at2759"/>
<feature type="transmembrane region" description="Helical" evidence="2">
    <location>
        <begin position="173"/>
        <end position="194"/>
    </location>
</feature>
<reference evidence="3 4" key="1">
    <citation type="journal article" date="2014" name="MBio">
        <title>The Ordospora colligata genome; evolution of extreme reduction in microsporidia and host-to-parasite horizontal gene transfer.</title>
        <authorList>
            <person name="Pombert J.-F."/>
            <person name="Haag K.L."/>
            <person name="Beidas S."/>
            <person name="Ebert D."/>
            <person name="Keeling P.J."/>
        </authorList>
    </citation>
    <scope>NUCLEOTIDE SEQUENCE [LARGE SCALE GENOMIC DNA]</scope>
    <source>
        <strain evidence="3 4">OC4</strain>
    </source>
</reference>
<feature type="transmembrane region" description="Helical" evidence="2">
    <location>
        <begin position="43"/>
        <end position="62"/>
    </location>
</feature>
<feature type="transmembrane region" description="Helical" evidence="2">
    <location>
        <begin position="150"/>
        <end position="167"/>
    </location>
</feature>
<evidence type="ECO:0000313" key="4">
    <source>
        <dbReference type="Proteomes" id="UP000031056"/>
    </source>
</evidence>
<organism evidence="3 4">
    <name type="scientific">Ordospora colligata OC4</name>
    <dbReference type="NCBI Taxonomy" id="1354746"/>
    <lineage>
        <taxon>Eukaryota</taxon>
        <taxon>Fungi</taxon>
        <taxon>Fungi incertae sedis</taxon>
        <taxon>Microsporidia</taxon>
        <taxon>Ordosporidae</taxon>
        <taxon>Ordospora</taxon>
    </lineage>
</organism>
<dbReference type="EMBL" id="JOKQ01000004">
    <property type="protein sequence ID" value="KHN69863.1"/>
    <property type="molecule type" value="Genomic_DNA"/>
</dbReference>
<dbReference type="AlphaFoldDB" id="A0A0B2UKJ1"/>
<sequence>MDALARTFLHNIARLRPIVTVGCAISSSYALCENGIDANLSDMLLPGLLMFFGPGLCANIVYKEAKITRMGLVSYFIGVAIFSMFSRMRILKPATAIFPVIGRGLMYVGLKNNKHPFHLVVGWLLAIEISVALIQKMLFNKKMRISGDKMGETFFLIAGLGVGRLYRLPNYTMMVMVALISVGPLMQTLVSFTVSNRQKKSSASLSSPSSSVQNAHPKVKVAKRKTATKPKNI</sequence>
<keyword evidence="2" id="KW-1133">Transmembrane helix</keyword>